<dbReference type="PROSITE" id="PS50010">
    <property type="entry name" value="DH_2"/>
    <property type="match status" value="1"/>
</dbReference>
<evidence type="ECO:0000259" key="5">
    <source>
        <dbReference type="PROSITE" id="PS50010"/>
    </source>
</evidence>
<comment type="caution">
    <text evidence="8">The sequence shown here is derived from an EMBL/GenBank/DDBJ whole genome shotgun (WGS) entry which is preliminary data.</text>
</comment>
<dbReference type="PROSITE" id="PS00741">
    <property type="entry name" value="DH_1"/>
    <property type="match status" value="1"/>
</dbReference>
<dbReference type="Pfam" id="PF00595">
    <property type="entry name" value="PDZ"/>
    <property type="match status" value="1"/>
</dbReference>
<dbReference type="Pfam" id="PF02196">
    <property type="entry name" value="RBD"/>
    <property type="match status" value="1"/>
</dbReference>
<keyword evidence="1" id="KW-0344">Guanine-nucleotide releasing factor</keyword>
<keyword evidence="2" id="KW-0677">Repeat</keyword>
<dbReference type="CDD" id="cd00136">
    <property type="entry name" value="PDZ_canonical"/>
    <property type="match status" value="1"/>
</dbReference>
<dbReference type="Gene3D" id="6.10.140.680">
    <property type="match status" value="1"/>
</dbReference>
<dbReference type="InterPro" id="IPR001478">
    <property type="entry name" value="PDZ"/>
</dbReference>
<dbReference type="SUPFAM" id="SSF50729">
    <property type="entry name" value="PH domain-like"/>
    <property type="match status" value="2"/>
</dbReference>
<evidence type="ECO:0000313" key="8">
    <source>
        <dbReference type="EMBL" id="KAF0030091.1"/>
    </source>
</evidence>
<dbReference type="InterPro" id="IPR043537">
    <property type="entry name" value="Tiam1/Tiam2/Sif"/>
</dbReference>
<sequence>MGNVESQIGDHGLYGNERSYLSRKHMSRSLRISNKQSRRSRHTSSGKIEHRNSETSTRSSSTPSIPQSLADNGLEPFNETNVLPDFGSPIWVDRVAMNLRPVSFHNDLANPSVHMNAMHITLPGPTAEEVQDQDVYTGEVTYLQKTRDGTKETIIFKKKRSKSADMWRDDSLEFSLSDLSQEQLTSTEEIIDAANERDFTDCEGHLQSSPTESADRANSLDELYSQKSPARRQPHGRYSKWHEANRAIREGEDDKLLSPSEEDGNSYGAFTLPCRRSHCLSEGLSSHQAAMCATMQGRRAQTIQDVTAGEGSEYEDSGIDGVTVEPEHQSRRYKTMSASFSVCSAHGRGMFAGSDSGSSSGGGAGECVQGVYENFRQELEMSSCQTESLEEAGSALSDEQSTMSSAYQSDPLLSVAQGMVRKAGRLAVKNFLVHKKNKKVESATRRKWKSYWVSLKGCTLFFYDTDGGSEIDNSSIPKHAVWVENSIVQAVPEHPKKDFVFCLSNSLGDAFLFQTCSQTELENWITAIHSACATAVARQHHREDTVRLLRAEIKKLEQKIDMDEKMKKMGDMQLSAVTDTKKRKTILDQIFLWEQNLEQFHMDLFRFRCYLASLQGGELPNPKRLLAFASRPTKLAMGRLGIFSVSSFHALVAARTETGVRRRTQAMSRSCSKRKSRFSSLWGLDTTSKKKTKAHPTINQVFADGEDPAKQTVDGIYDDHAKEHTKSEAGTVKSLPRPSTESDIWVPDHLTPSWVCLPNDQPVLTIIQPGESALCVLETICKAHQLDPTKHYLRLKFLIENKVQFYIPKPEEDVCDLLYKEIELCSKITKVIQFDRDESCMIGYGFSISVVEEDGVQQLYITDVKAGGLAFAKGLYAGDEILKLNGKASHSLNFSDMKAAFSQASLALTVNTLPSVDRRQLCYVPPRRSDEEEDLYTDIFSQSQEEILDDGVGLFLESSGDSLDDDSEILSDFACSKSTEQVAAFCRSLHDMNPSECVSSSPSPDSPFPPLATPRQLSDADKLRKVICELVETERTYVKDLNCLIGRYLTPLQKETFLTQDELDVLFGNLPEMVEFQVEFLKTLEDGTRLVPDLEKLERVDQFKKILFSLGGSFLYYADRFKIYSAFCASHTKVPKVLVKAKTDHEFKAFLDERNPKQQHSSTLESYLIKPIQRVLKYPLLLKELYSLTDPDSEEHYHLDVAMKAMNKVASHINEMQKIHEEFGAVFDLLITEQSGEKKVVADLSMGDLLLHTTVTWINPPASLGKWKKEPQMATFVFKMAVVFVCKDGSKQKKKMGGSHRVSVSSDEKDPFRFRHMIPTNALQVRSLANSDGESSAVCEIVHTKSESEGRPERTFQLCCSSPESRKDFLKTVHSILREKHRRQLLKTESLPLNQQYVPFGGKRLCALKGARPVINRAASAPTRTLGRRKLLRNRFTIDTDIVFDGEPEQELASPQEAGSDRLQQEDKPNQLQSELAGDTDRWVEEQFDLEEYEDREEVKETDILSDEDDESCQTPGARSAEADLEAPVMALSLVGEEKEESESLKSPTGSETHDLKLVDTGKQSGANNDDVADQKHQTERGEIWVRRDPSGSSPA</sequence>
<dbReference type="InterPro" id="IPR040655">
    <property type="entry name" value="TIAM1_CC-Ex"/>
</dbReference>
<dbReference type="Pfam" id="PF18385">
    <property type="entry name" value="Tiam_CC_Ex"/>
    <property type="match status" value="1"/>
</dbReference>
<feature type="compositionally biased region" description="Low complexity" evidence="3">
    <location>
        <begin position="54"/>
        <end position="64"/>
    </location>
</feature>
<feature type="domain" description="PDZ" evidence="6">
    <location>
        <begin position="831"/>
        <end position="912"/>
    </location>
</feature>
<feature type="region of interest" description="Disordered" evidence="3">
    <location>
        <begin position="1448"/>
        <end position="1596"/>
    </location>
</feature>
<evidence type="ECO:0000313" key="9">
    <source>
        <dbReference type="Proteomes" id="UP000438429"/>
    </source>
</evidence>
<dbReference type="Gene3D" id="2.30.42.10">
    <property type="match status" value="1"/>
</dbReference>
<dbReference type="SMART" id="SM00233">
    <property type="entry name" value="PH"/>
    <property type="match status" value="2"/>
</dbReference>
<dbReference type="PROSITE" id="PS50898">
    <property type="entry name" value="RBD"/>
    <property type="match status" value="1"/>
</dbReference>
<dbReference type="Gene3D" id="2.30.29.30">
    <property type="entry name" value="Pleckstrin-homology domain (PH domain)/Phosphotyrosine-binding domain (PTB)"/>
    <property type="match status" value="2"/>
</dbReference>
<dbReference type="InterPro" id="IPR035899">
    <property type="entry name" value="DBL_dom_sf"/>
</dbReference>
<dbReference type="GO" id="GO:0005886">
    <property type="term" value="C:plasma membrane"/>
    <property type="evidence" value="ECO:0007669"/>
    <property type="project" value="TreeGrafter"/>
</dbReference>
<name>A0A6A4SG09_SCOMX</name>
<feature type="compositionally biased region" description="Basic and acidic residues" evidence="3">
    <location>
        <begin position="1459"/>
        <end position="1469"/>
    </location>
</feature>
<feature type="domain" description="DH" evidence="5">
    <location>
        <begin position="1022"/>
        <end position="1216"/>
    </location>
</feature>
<evidence type="ECO:0000256" key="3">
    <source>
        <dbReference type="SAM" id="MobiDB-lite"/>
    </source>
</evidence>
<evidence type="ECO:0008006" key="10">
    <source>
        <dbReference type="Google" id="ProtNLM"/>
    </source>
</evidence>
<feature type="compositionally biased region" description="Acidic residues" evidence="3">
    <location>
        <begin position="1486"/>
        <end position="1496"/>
    </location>
</feature>
<evidence type="ECO:0000256" key="1">
    <source>
        <dbReference type="ARBA" id="ARBA00022658"/>
    </source>
</evidence>
<evidence type="ECO:0000259" key="6">
    <source>
        <dbReference type="PROSITE" id="PS50106"/>
    </source>
</evidence>
<accession>A0A6A4SG09</accession>
<evidence type="ECO:0000259" key="4">
    <source>
        <dbReference type="PROSITE" id="PS50003"/>
    </source>
</evidence>
<feature type="domain" description="RBD" evidence="7">
    <location>
        <begin position="751"/>
        <end position="818"/>
    </location>
</feature>
<protein>
    <recommendedName>
        <fullName evidence="10">T-lymphoma invasion and metastasis-inducing protein 1</fullName>
    </recommendedName>
</protein>
<dbReference type="CDD" id="cd01230">
    <property type="entry name" value="PH1_Tiam1_2"/>
    <property type="match status" value="1"/>
</dbReference>
<dbReference type="FunFam" id="1.20.900.10:FF:000012">
    <property type="entry name" value="T cell lymphoma invasion and metastasis 1"/>
    <property type="match status" value="1"/>
</dbReference>
<feature type="domain" description="PH" evidence="4">
    <location>
        <begin position="425"/>
        <end position="533"/>
    </location>
</feature>
<reference evidence="8 9" key="1">
    <citation type="submission" date="2019-06" db="EMBL/GenBank/DDBJ databases">
        <title>Draft genomes of female and male turbot (Scophthalmus maximus).</title>
        <authorList>
            <person name="Xu H."/>
            <person name="Xu X.-W."/>
            <person name="Shao C."/>
            <person name="Chen S."/>
        </authorList>
    </citation>
    <scope>NUCLEOTIDE SEQUENCE [LARGE SCALE GENOMIC DNA]</scope>
    <source>
        <strain evidence="8">Ysfricsl-2016a</strain>
        <tissue evidence="8">Blood</tissue>
    </source>
</reference>
<dbReference type="PROSITE" id="PS50003">
    <property type="entry name" value="PH_DOMAIN"/>
    <property type="match status" value="1"/>
</dbReference>
<feature type="region of interest" description="Disordered" evidence="3">
    <location>
        <begin position="996"/>
        <end position="1015"/>
    </location>
</feature>
<dbReference type="SMART" id="SM00325">
    <property type="entry name" value="RhoGEF"/>
    <property type="match status" value="1"/>
</dbReference>
<dbReference type="Gene3D" id="1.20.900.10">
    <property type="entry name" value="Dbl homology (DH) domain"/>
    <property type="match status" value="1"/>
</dbReference>
<evidence type="ECO:0000259" key="7">
    <source>
        <dbReference type="PROSITE" id="PS50898"/>
    </source>
</evidence>
<evidence type="ECO:0000256" key="2">
    <source>
        <dbReference type="ARBA" id="ARBA00022737"/>
    </source>
</evidence>
<feature type="compositionally biased region" description="Basic and acidic residues" evidence="3">
    <location>
        <begin position="1573"/>
        <end position="1590"/>
    </location>
</feature>
<dbReference type="InterPro" id="IPR036034">
    <property type="entry name" value="PDZ_sf"/>
</dbReference>
<dbReference type="InterPro" id="IPR011993">
    <property type="entry name" value="PH-like_dom_sf"/>
</dbReference>
<dbReference type="GO" id="GO:0007264">
    <property type="term" value="P:small GTPase-mediated signal transduction"/>
    <property type="evidence" value="ECO:0007669"/>
    <property type="project" value="InterPro"/>
</dbReference>
<dbReference type="SMART" id="SM00455">
    <property type="entry name" value="RBD"/>
    <property type="match status" value="1"/>
</dbReference>
<dbReference type="EMBL" id="VEVO01000015">
    <property type="protein sequence ID" value="KAF0030091.1"/>
    <property type="molecule type" value="Genomic_DNA"/>
</dbReference>
<dbReference type="FunFam" id="2.30.29.30:FF:000065">
    <property type="entry name" value="T cell lymphoma invasion and metastasis 1"/>
    <property type="match status" value="1"/>
</dbReference>
<dbReference type="InterPro" id="IPR001849">
    <property type="entry name" value="PH_domain"/>
</dbReference>
<dbReference type="Proteomes" id="UP000438429">
    <property type="component" value="Unassembled WGS sequence"/>
</dbReference>
<dbReference type="InterPro" id="IPR003116">
    <property type="entry name" value="RBD_dom"/>
</dbReference>
<dbReference type="Pfam" id="PF00169">
    <property type="entry name" value="PH"/>
    <property type="match status" value="1"/>
</dbReference>
<dbReference type="Pfam" id="PF23014">
    <property type="entry name" value="PH_Tiam1"/>
    <property type="match status" value="1"/>
</dbReference>
<dbReference type="SUPFAM" id="SSF48065">
    <property type="entry name" value="DBL homology domain (DH-domain)"/>
    <property type="match status" value="1"/>
</dbReference>
<dbReference type="GO" id="GO:0005085">
    <property type="term" value="F:guanyl-nucleotide exchange factor activity"/>
    <property type="evidence" value="ECO:0007669"/>
    <property type="project" value="UniProtKB-KW"/>
</dbReference>
<dbReference type="PANTHER" id="PTHR46001">
    <property type="entry name" value="TIAM (MAMMALIAN TUMOR INVASION AND METASTASIS FACTOR) HOMOLOG"/>
    <property type="match status" value="1"/>
</dbReference>
<feature type="region of interest" description="Disordered" evidence="3">
    <location>
        <begin position="1"/>
        <end position="76"/>
    </location>
</feature>
<dbReference type="InterPro" id="IPR055230">
    <property type="entry name" value="PH_Tiam1/2"/>
</dbReference>
<proteinExistence type="predicted"/>
<dbReference type="PANTHER" id="PTHR46001:SF4">
    <property type="entry name" value="T-LYMPHOMA INVASION AND METASTASIS-INDUCING PROTEIN 1 ISOFORM X1"/>
    <property type="match status" value="1"/>
</dbReference>
<dbReference type="SUPFAM" id="SSF50156">
    <property type="entry name" value="PDZ domain-like"/>
    <property type="match status" value="1"/>
</dbReference>
<dbReference type="CDD" id="cd01255">
    <property type="entry name" value="PH2_Tiam1_2"/>
    <property type="match status" value="1"/>
</dbReference>
<dbReference type="CDD" id="cd00160">
    <property type="entry name" value="RhoGEF"/>
    <property type="match status" value="1"/>
</dbReference>
<dbReference type="InterPro" id="IPR000219">
    <property type="entry name" value="DH_dom"/>
</dbReference>
<organism evidence="8 9">
    <name type="scientific">Scophthalmus maximus</name>
    <name type="common">Turbot</name>
    <name type="synonym">Psetta maxima</name>
    <dbReference type="NCBI Taxonomy" id="52904"/>
    <lineage>
        <taxon>Eukaryota</taxon>
        <taxon>Metazoa</taxon>
        <taxon>Chordata</taxon>
        <taxon>Craniata</taxon>
        <taxon>Vertebrata</taxon>
        <taxon>Euteleostomi</taxon>
        <taxon>Actinopterygii</taxon>
        <taxon>Neopterygii</taxon>
        <taxon>Teleostei</taxon>
        <taxon>Neoteleostei</taxon>
        <taxon>Acanthomorphata</taxon>
        <taxon>Carangaria</taxon>
        <taxon>Pleuronectiformes</taxon>
        <taxon>Pleuronectoidei</taxon>
        <taxon>Scophthalmidae</taxon>
        <taxon>Scophthalmus</taxon>
    </lineage>
</organism>
<dbReference type="GO" id="GO:0005829">
    <property type="term" value="C:cytosol"/>
    <property type="evidence" value="ECO:0007669"/>
    <property type="project" value="TreeGrafter"/>
</dbReference>
<dbReference type="Pfam" id="PF00621">
    <property type="entry name" value="RhoGEF"/>
    <property type="match status" value="1"/>
</dbReference>
<gene>
    <name evidence="8" type="ORF">F2P81_016822</name>
</gene>
<dbReference type="PROSITE" id="PS50106">
    <property type="entry name" value="PDZ"/>
    <property type="match status" value="1"/>
</dbReference>
<dbReference type="InterPro" id="IPR001331">
    <property type="entry name" value="GDS_CDC24_CS"/>
</dbReference>
<dbReference type="SMART" id="SM00228">
    <property type="entry name" value="PDZ"/>
    <property type="match status" value="1"/>
</dbReference>